<dbReference type="Proteomes" id="UP000075903">
    <property type="component" value="Unassembled WGS sequence"/>
</dbReference>
<dbReference type="AlphaFoldDB" id="A0A182V2T2"/>
<feature type="transmembrane region" description="Helical" evidence="1">
    <location>
        <begin position="82"/>
        <end position="106"/>
    </location>
</feature>
<keyword evidence="3" id="KW-1185">Reference proteome</keyword>
<keyword evidence="1" id="KW-0812">Transmembrane</keyword>
<keyword evidence="1" id="KW-0472">Membrane</keyword>
<accession>A0A182V2T2</accession>
<feature type="transmembrane region" description="Helical" evidence="1">
    <location>
        <begin position="234"/>
        <end position="257"/>
    </location>
</feature>
<organism evidence="2 3">
    <name type="scientific">Anopheles merus</name>
    <name type="common">Mosquito</name>
    <dbReference type="NCBI Taxonomy" id="30066"/>
    <lineage>
        <taxon>Eukaryota</taxon>
        <taxon>Metazoa</taxon>
        <taxon>Ecdysozoa</taxon>
        <taxon>Arthropoda</taxon>
        <taxon>Hexapoda</taxon>
        <taxon>Insecta</taxon>
        <taxon>Pterygota</taxon>
        <taxon>Neoptera</taxon>
        <taxon>Endopterygota</taxon>
        <taxon>Diptera</taxon>
        <taxon>Nematocera</taxon>
        <taxon>Culicoidea</taxon>
        <taxon>Culicidae</taxon>
        <taxon>Anophelinae</taxon>
        <taxon>Anopheles</taxon>
    </lineage>
</organism>
<evidence type="ECO:0000313" key="3">
    <source>
        <dbReference type="Proteomes" id="UP000075903"/>
    </source>
</evidence>
<keyword evidence="1" id="KW-1133">Transmembrane helix</keyword>
<evidence type="ECO:0000313" key="2">
    <source>
        <dbReference type="EnsemblMetazoa" id="AMEM007911-PA"/>
    </source>
</evidence>
<name>A0A182V2T2_ANOME</name>
<feature type="transmembrane region" description="Helical" evidence="1">
    <location>
        <begin position="278"/>
        <end position="301"/>
    </location>
</feature>
<reference evidence="2" key="1">
    <citation type="submission" date="2020-05" db="UniProtKB">
        <authorList>
            <consortium name="EnsemblMetazoa"/>
        </authorList>
    </citation>
    <scope>IDENTIFICATION</scope>
    <source>
        <strain evidence="2">MAF</strain>
    </source>
</reference>
<dbReference type="EnsemblMetazoa" id="AMEM007911-RA">
    <property type="protein sequence ID" value="AMEM007911-PA"/>
    <property type="gene ID" value="AMEM007911"/>
</dbReference>
<evidence type="ECO:0000256" key="1">
    <source>
        <dbReference type="SAM" id="Phobius"/>
    </source>
</evidence>
<sequence length="411" mass="43108">MVAFVLARLATIGPITADALPEMEAFAEATAFSVTVFRTARLDWSVDTRLVRLLMAVLAAAVTLAFVWPANRFSTLLSEVSALLMLVMPCVRAALVAGATFAMMLLNEPIAEFSTLLALFRAALTVALTAAIPAAVYGTAAFAASAPLTCAAADSCSGMLAVVYSTLAASPRKVAIELIPFGPSAPSRVVAVPGLAVALLIAWIAVARSALSVLVRLPSAAATVELPNTDEAALTAELTAVATLFSALTTIWPLAAVGAPDSPEPMVFRLVVTPPSRLFSVFVIVDSVLVSSVPAAVPMLVTAVFSAFSVEETTLFTRFSIGRFVLIVPLPATPMLPMLRLPLRVPEVPEINEVASSWSSLAALATSPWFRMAAQLSTRCTVAKLSRLIIATTSFDWILTSFIRASLSATV</sequence>
<protein>
    <submittedName>
        <fullName evidence="2">Uncharacterized protein</fullName>
    </submittedName>
</protein>
<feature type="transmembrane region" description="Helical" evidence="1">
    <location>
        <begin position="50"/>
        <end position="70"/>
    </location>
</feature>
<feature type="transmembrane region" description="Helical" evidence="1">
    <location>
        <begin position="118"/>
        <end position="140"/>
    </location>
</feature>
<feature type="transmembrane region" description="Helical" evidence="1">
    <location>
        <begin position="190"/>
        <end position="214"/>
    </location>
</feature>
<proteinExistence type="predicted"/>
<dbReference type="VEuPathDB" id="VectorBase:AMEM007911"/>